<accession>A1K745</accession>
<proteinExistence type="predicted"/>
<evidence type="ECO:0000259" key="2">
    <source>
        <dbReference type="Pfam" id="PF13007"/>
    </source>
</evidence>
<sequence>MPTPAEAAQWAPERILELAQAKAALHRELDAMRSEFASVKHQLEWFRRQLFGQKSEKRAIAPSPAQMHLGELPIPASQPEVPGKTVAGHTRRAPRTDFAQDKDESALFFDEARVPVETIALANPEIEGLAPEQFEVIGEKVSHRLAQRPGSYVILKYVRPLIKRRDSIRPVIPVSGGAQRSTRCRNSGKETRQLWPSQSRVAVR</sequence>
<reference evidence="3 4" key="1">
    <citation type="journal article" date="2006" name="Nat. Biotechnol.">
        <title>Complete genome of the mutualistic, N2-fixing grass endophyte Azoarcus sp. strain BH72.</title>
        <authorList>
            <person name="Krause A."/>
            <person name="Ramakumar A."/>
            <person name="Bartels D."/>
            <person name="Battistoni F."/>
            <person name="Bekel T."/>
            <person name="Boch J."/>
            <person name="Boehm M."/>
            <person name="Friedrich F."/>
            <person name="Hurek T."/>
            <person name="Krause L."/>
            <person name="Linke B."/>
            <person name="McHardy A.C."/>
            <person name="Sarkar A."/>
            <person name="Schneiker S."/>
            <person name="Syed A.A."/>
            <person name="Thauer R."/>
            <person name="Vorhoelter F.-J."/>
            <person name="Weidner S."/>
            <person name="Puehler A."/>
            <person name="Reinhold-Hurek B."/>
            <person name="Kaiser O."/>
            <person name="Goesmann A."/>
        </authorList>
    </citation>
    <scope>NUCLEOTIDE SEQUENCE [LARGE SCALE GENOMIC DNA]</scope>
    <source>
        <strain evidence="3 4">BH72</strain>
    </source>
</reference>
<dbReference type="AlphaFoldDB" id="A1K745"/>
<dbReference type="KEGG" id="azo:azo2033"/>
<dbReference type="Proteomes" id="UP000002588">
    <property type="component" value="Chromosome"/>
</dbReference>
<evidence type="ECO:0000256" key="1">
    <source>
        <dbReference type="SAM" id="MobiDB-lite"/>
    </source>
</evidence>
<keyword evidence="4" id="KW-1185">Reference proteome</keyword>
<feature type="domain" description="Transposase TnpC homeodomain" evidence="2">
    <location>
        <begin position="40"/>
        <end position="95"/>
    </location>
</feature>
<dbReference type="EMBL" id="AM406670">
    <property type="protein sequence ID" value="CAL94650.1"/>
    <property type="molecule type" value="Genomic_DNA"/>
</dbReference>
<protein>
    <submittedName>
        <fullName evidence="3">Hypothetical truncated transposase</fullName>
    </submittedName>
</protein>
<evidence type="ECO:0000313" key="4">
    <source>
        <dbReference type="Proteomes" id="UP000002588"/>
    </source>
</evidence>
<dbReference type="STRING" id="62928.azo2033"/>
<organism evidence="3 4">
    <name type="scientific">Azoarcus sp. (strain BH72)</name>
    <dbReference type="NCBI Taxonomy" id="418699"/>
    <lineage>
        <taxon>Bacteria</taxon>
        <taxon>Pseudomonadati</taxon>
        <taxon>Pseudomonadota</taxon>
        <taxon>Betaproteobacteria</taxon>
        <taxon>Rhodocyclales</taxon>
        <taxon>Zoogloeaceae</taxon>
        <taxon>Azoarcus</taxon>
    </lineage>
</organism>
<name>A1K745_AZOSB</name>
<evidence type="ECO:0000313" key="3">
    <source>
        <dbReference type="EMBL" id="CAL94650.1"/>
    </source>
</evidence>
<dbReference type="Pfam" id="PF13007">
    <property type="entry name" value="LZ_Tnp_IS66"/>
    <property type="match status" value="1"/>
</dbReference>
<feature type="region of interest" description="Disordered" evidence="1">
    <location>
        <begin position="175"/>
        <end position="204"/>
    </location>
</feature>
<dbReference type="eggNOG" id="COG4372">
    <property type="taxonomic scope" value="Bacteria"/>
</dbReference>
<dbReference type="InterPro" id="IPR024463">
    <property type="entry name" value="Transposase_TnpC_homeodom"/>
</dbReference>
<feature type="compositionally biased region" description="Polar residues" evidence="1">
    <location>
        <begin position="194"/>
        <end position="204"/>
    </location>
</feature>
<gene>
    <name evidence="3" type="ordered locus">azo2033</name>
</gene>
<feature type="region of interest" description="Disordered" evidence="1">
    <location>
        <begin position="73"/>
        <end position="92"/>
    </location>
</feature>
<dbReference type="HOGENOM" id="CLU_1340989_0_0_4"/>